<dbReference type="Proteomes" id="UP000694570">
    <property type="component" value="Unplaced"/>
</dbReference>
<dbReference type="Proteomes" id="UP000694571">
    <property type="component" value="Unplaced"/>
</dbReference>
<organism evidence="2 3">
    <name type="scientific">Sus scrofa</name>
    <name type="common">Pig</name>
    <dbReference type="NCBI Taxonomy" id="9823"/>
    <lineage>
        <taxon>Eukaryota</taxon>
        <taxon>Metazoa</taxon>
        <taxon>Chordata</taxon>
        <taxon>Craniata</taxon>
        <taxon>Vertebrata</taxon>
        <taxon>Euteleostomi</taxon>
        <taxon>Mammalia</taxon>
        <taxon>Eutheria</taxon>
        <taxon>Laurasiatheria</taxon>
        <taxon>Artiodactyla</taxon>
        <taxon>Suina</taxon>
        <taxon>Suidae</taxon>
        <taxon>Sus</taxon>
    </lineage>
</organism>
<evidence type="ECO:0000313" key="2">
    <source>
        <dbReference type="Ensembl" id="ENSSSCP00030032298.1"/>
    </source>
</evidence>
<name>A0A8D1CBL6_PIG</name>
<protein>
    <submittedName>
        <fullName evidence="2">Uncharacterized protein</fullName>
    </submittedName>
</protein>
<feature type="transmembrane region" description="Helical" evidence="1">
    <location>
        <begin position="108"/>
        <end position="127"/>
    </location>
</feature>
<dbReference type="Ensembl" id="ENSSSCT00050019268.1">
    <property type="protein sequence ID" value="ENSSSCP00050008010.1"/>
    <property type="gene ID" value="ENSSSCG00050014260.1"/>
</dbReference>
<evidence type="ECO:0000313" key="3">
    <source>
        <dbReference type="Proteomes" id="UP000694570"/>
    </source>
</evidence>
<proteinExistence type="predicted"/>
<keyword evidence="1" id="KW-0812">Transmembrane</keyword>
<feature type="transmembrane region" description="Helical" evidence="1">
    <location>
        <begin position="12"/>
        <end position="34"/>
    </location>
</feature>
<dbReference type="AlphaFoldDB" id="A0A8D1CBL6"/>
<keyword evidence="1" id="KW-0472">Membrane</keyword>
<evidence type="ECO:0000256" key="1">
    <source>
        <dbReference type="SAM" id="Phobius"/>
    </source>
</evidence>
<feature type="transmembrane region" description="Helical" evidence="1">
    <location>
        <begin position="55"/>
        <end position="78"/>
    </location>
</feature>
<keyword evidence="1" id="KW-1133">Transmembrane helix</keyword>
<reference evidence="2" key="1">
    <citation type="submission" date="2025-05" db="UniProtKB">
        <authorList>
            <consortium name="Ensembl"/>
        </authorList>
    </citation>
    <scope>IDENTIFICATION</scope>
</reference>
<sequence>MPKSVITGSYGSFIFSFLRYLHIVFHSGCTNLYSHQQCGRVRFSPHPLQHLFVDLLVMAILTGVRWYLIVVLICISLIISDVEHFSICLLAICISSLEKHLFRSFAHFSIRLLVVLLLSCISYLYILDIRLFSVALF</sequence>
<dbReference type="Ensembl" id="ENSSSCT00030070769.1">
    <property type="protein sequence ID" value="ENSSSCP00030032298.1"/>
    <property type="gene ID" value="ENSSSCG00030050786.1"/>
</dbReference>
<accession>A0A8D1CBL6</accession>